<comment type="caution">
    <text evidence="1">The sequence shown here is derived from an EMBL/GenBank/DDBJ whole genome shotgun (WGS) entry which is preliminary data.</text>
</comment>
<evidence type="ECO:0000313" key="1">
    <source>
        <dbReference type="EMBL" id="KAJ3661941.1"/>
    </source>
</evidence>
<name>A0AA38MMQ4_9CUCU</name>
<sequence>MPDKAVTFLRLLGDLEELESFIDEVANHSKLSILKRRLQVLEELKVKCKDFVDGFDSESIGLASDDVSEESQYRFRDIQVQIVETLAKYDMQ</sequence>
<keyword evidence="2" id="KW-1185">Reference proteome</keyword>
<dbReference type="EMBL" id="JALNTZ010000002">
    <property type="protein sequence ID" value="KAJ3661941.1"/>
    <property type="molecule type" value="Genomic_DNA"/>
</dbReference>
<accession>A0AA38MMQ4</accession>
<organism evidence="1 2">
    <name type="scientific">Zophobas morio</name>
    <dbReference type="NCBI Taxonomy" id="2755281"/>
    <lineage>
        <taxon>Eukaryota</taxon>
        <taxon>Metazoa</taxon>
        <taxon>Ecdysozoa</taxon>
        <taxon>Arthropoda</taxon>
        <taxon>Hexapoda</taxon>
        <taxon>Insecta</taxon>
        <taxon>Pterygota</taxon>
        <taxon>Neoptera</taxon>
        <taxon>Endopterygota</taxon>
        <taxon>Coleoptera</taxon>
        <taxon>Polyphaga</taxon>
        <taxon>Cucujiformia</taxon>
        <taxon>Tenebrionidae</taxon>
        <taxon>Zophobas</taxon>
    </lineage>
</organism>
<protein>
    <submittedName>
        <fullName evidence="1">Uncharacterized protein</fullName>
    </submittedName>
</protein>
<dbReference type="AlphaFoldDB" id="A0AA38MMQ4"/>
<reference evidence="1" key="1">
    <citation type="journal article" date="2023" name="G3 (Bethesda)">
        <title>Whole genome assemblies of Zophobas morio and Tenebrio molitor.</title>
        <authorList>
            <person name="Kaur S."/>
            <person name="Stinson S.A."/>
            <person name="diCenzo G.C."/>
        </authorList>
    </citation>
    <scope>NUCLEOTIDE SEQUENCE</scope>
    <source>
        <strain evidence="1">QUZm001</strain>
    </source>
</reference>
<dbReference type="Proteomes" id="UP001168821">
    <property type="component" value="Unassembled WGS sequence"/>
</dbReference>
<evidence type="ECO:0000313" key="2">
    <source>
        <dbReference type="Proteomes" id="UP001168821"/>
    </source>
</evidence>
<proteinExistence type="predicted"/>
<gene>
    <name evidence="1" type="ORF">Zmor_006313</name>
</gene>